<dbReference type="PANTHER" id="PTHR42858">
    <property type="entry name" value="AMINOTRANSFERASE"/>
    <property type="match status" value="1"/>
</dbReference>
<dbReference type="STRING" id="1160497.A0A1L9V874"/>
<evidence type="ECO:0000259" key="1">
    <source>
        <dbReference type="Pfam" id="PF00155"/>
    </source>
</evidence>
<accession>A0A1L9V874</accession>
<feature type="domain" description="Aminotransferase class I/classII large" evidence="1">
    <location>
        <begin position="20"/>
        <end position="414"/>
    </location>
</feature>
<gene>
    <name evidence="2" type="ORF">ASPGLDRAFT_51693</name>
</gene>
<dbReference type="Proteomes" id="UP000184300">
    <property type="component" value="Unassembled WGS sequence"/>
</dbReference>
<dbReference type="FunFam" id="3.40.640.10:FF:000080">
    <property type="entry name" value="Aminotransferase, putative"/>
    <property type="match status" value="1"/>
</dbReference>
<dbReference type="GO" id="GO:0047536">
    <property type="term" value="F:2-aminoadipate transaminase activity"/>
    <property type="evidence" value="ECO:0007669"/>
    <property type="project" value="TreeGrafter"/>
</dbReference>
<dbReference type="RefSeq" id="XP_022396825.1">
    <property type="nucleotide sequence ID" value="XM_022547587.1"/>
</dbReference>
<dbReference type="VEuPathDB" id="FungiDB:ASPGLDRAFT_51693"/>
<dbReference type="CDD" id="cd00609">
    <property type="entry name" value="AAT_like"/>
    <property type="match status" value="1"/>
</dbReference>
<dbReference type="InterPro" id="IPR004839">
    <property type="entry name" value="Aminotransferase_I/II_large"/>
</dbReference>
<dbReference type="OrthoDB" id="7042322at2759"/>
<dbReference type="Gene3D" id="3.40.640.10">
    <property type="entry name" value="Type I PLP-dependent aspartate aminotransferase-like (Major domain)"/>
    <property type="match status" value="1"/>
</dbReference>
<dbReference type="Gene3D" id="3.90.1150.10">
    <property type="entry name" value="Aspartate Aminotransferase, domain 1"/>
    <property type="match status" value="1"/>
</dbReference>
<dbReference type="GeneID" id="34463848"/>
<keyword evidence="3" id="KW-1185">Reference proteome</keyword>
<evidence type="ECO:0000313" key="2">
    <source>
        <dbReference type="EMBL" id="OJJ80127.1"/>
    </source>
</evidence>
<reference evidence="3" key="1">
    <citation type="journal article" date="2017" name="Genome Biol.">
        <title>Comparative genomics reveals high biological diversity and specific adaptations in the industrially and medically important fungal genus Aspergillus.</title>
        <authorList>
            <person name="de Vries R.P."/>
            <person name="Riley R."/>
            <person name="Wiebenga A."/>
            <person name="Aguilar-Osorio G."/>
            <person name="Amillis S."/>
            <person name="Uchima C.A."/>
            <person name="Anderluh G."/>
            <person name="Asadollahi M."/>
            <person name="Askin M."/>
            <person name="Barry K."/>
            <person name="Battaglia E."/>
            <person name="Bayram O."/>
            <person name="Benocci T."/>
            <person name="Braus-Stromeyer S.A."/>
            <person name="Caldana C."/>
            <person name="Canovas D."/>
            <person name="Cerqueira G.C."/>
            <person name="Chen F."/>
            <person name="Chen W."/>
            <person name="Choi C."/>
            <person name="Clum A."/>
            <person name="Dos Santos R.A."/>
            <person name="Damasio A.R."/>
            <person name="Diallinas G."/>
            <person name="Emri T."/>
            <person name="Fekete E."/>
            <person name="Flipphi M."/>
            <person name="Freyberg S."/>
            <person name="Gallo A."/>
            <person name="Gournas C."/>
            <person name="Habgood R."/>
            <person name="Hainaut M."/>
            <person name="Harispe M.L."/>
            <person name="Henrissat B."/>
            <person name="Hilden K.S."/>
            <person name="Hope R."/>
            <person name="Hossain A."/>
            <person name="Karabika E."/>
            <person name="Karaffa L."/>
            <person name="Karanyi Z."/>
            <person name="Krasevec N."/>
            <person name="Kuo A."/>
            <person name="Kusch H."/>
            <person name="LaButti K."/>
            <person name="Lagendijk E.L."/>
            <person name="Lapidus A."/>
            <person name="Levasseur A."/>
            <person name="Lindquist E."/>
            <person name="Lipzen A."/>
            <person name="Logrieco A.F."/>
            <person name="MacCabe A."/>
            <person name="Maekelae M.R."/>
            <person name="Malavazi I."/>
            <person name="Melin P."/>
            <person name="Meyer V."/>
            <person name="Mielnichuk N."/>
            <person name="Miskei M."/>
            <person name="Molnar A.P."/>
            <person name="Mule G."/>
            <person name="Ngan C.Y."/>
            <person name="Orejas M."/>
            <person name="Orosz E."/>
            <person name="Ouedraogo J.P."/>
            <person name="Overkamp K.M."/>
            <person name="Park H.-S."/>
            <person name="Perrone G."/>
            <person name="Piumi F."/>
            <person name="Punt P.J."/>
            <person name="Ram A.F."/>
            <person name="Ramon A."/>
            <person name="Rauscher S."/>
            <person name="Record E."/>
            <person name="Riano-Pachon D.M."/>
            <person name="Robert V."/>
            <person name="Roehrig J."/>
            <person name="Ruller R."/>
            <person name="Salamov A."/>
            <person name="Salih N.S."/>
            <person name="Samson R.A."/>
            <person name="Sandor E."/>
            <person name="Sanguinetti M."/>
            <person name="Schuetze T."/>
            <person name="Sepcic K."/>
            <person name="Shelest E."/>
            <person name="Sherlock G."/>
            <person name="Sophianopoulou V."/>
            <person name="Squina F.M."/>
            <person name="Sun H."/>
            <person name="Susca A."/>
            <person name="Todd R.B."/>
            <person name="Tsang A."/>
            <person name="Unkles S.E."/>
            <person name="van de Wiele N."/>
            <person name="van Rossen-Uffink D."/>
            <person name="Oliveira J.V."/>
            <person name="Vesth T.C."/>
            <person name="Visser J."/>
            <person name="Yu J.-H."/>
            <person name="Zhou M."/>
            <person name="Andersen M.R."/>
            <person name="Archer D.B."/>
            <person name="Baker S.E."/>
            <person name="Benoit I."/>
            <person name="Brakhage A.A."/>
            <person name="Braus G.H."/>
            <person name="Fischer R."/>
            <person name="Frisvad J.C."/>
            <person name="Goldman G.H."/>
            <person name="Houbraken J."/>
            <person name="Oakley B."/>
            <person name="Pocsi I."/>
            <person name="Scazzocchio C."/>
            <person name="Seiboth B."/>
            <person name="vanKuyk P.A."/>
            <person name="Wortman J."/>
            <person name="Dyer P.S."/>
            <person name="Grigoriev I.V."/>
        </authorList>
    </citation>
    <scope>NUCLEOTIDE SEQUENCE [LARGE SCALE GENOMIC DNA]</scope>
    <source>
        <strain evidence="3">CBS 516.65</strain>
    </source>
</reference>
<organism evidence="2 3">
    <name type="scientific">Aspergillus glaucus CBS 516.65</name>
    <dbReference type="NCBI Taxonomy" id="1160497"/>
    <lineage>
        <taxon>Eukaryota</taxon>
        <taxon>Fungi</taxon>
        <taxon>Dikarya</taxon>
        <taxon>Ascomycota</taxon>
        <taxon>Pezizomycotina</taxon>
        <taxon>Eurotiomycetes</taxon>
        <taxon>Eurotiomycetidae</taxon>
        <taxon>Eurotiales</taxon>
        <taxon>Aspergillaceae</taxon>
        <taxon>Aspergillus</taxon>
        <taxon>Aspergillus subgen. Aspergillus</taxon>
    </lineage>
</organism>
<protein>
    <recommendedName>
        <fullName evidence="1">Aminotransferase class I/classII large domain-containing protein</fullName>
    </recommendedName>
</protein>
<dbReference type="EMBL" id="KV878912">
    <property type="protein sequence ID" value="OJJ80127.1"/>
    <property type="molecule type" value="Genomic_DNA"/>
</dbReference>
<dbReference type="Pfam" id="PF00155">
    <property type="entry name" value="Aminotran_1_2"/>
    <property type="match status" value="1"/>
</dbReference>
<dbReference type="InterPro" id="IPR015421">
    <property type="entry name" value="PyrdxlP-dep_Trfase_major"/>
</dbReference>
<sequence>MSRSDQVNLFRGWPSADLLPTERLKKAAVDALSDPVVSAEGYGYGPDEGYLPLRENIARWLTDFYAPVQPIDSNRICITGGASQNLACILQVFTDPIQTKHVWLANPTYHLVFQIFEDAGFYQRLGEIPEDEEGLDVNALALALEAFEKKLPADNEDTGHENIKSPKPHRKSYRHVIYCVPTFSNPSNKTMSISRRESLVKIARKYDALIVCDDVYDFLPYPEFNNSLAQSSLPRLVDIDRFLNRGPRDRFGNVVSNGSFSKIIGAGCRVGWAEGTGDLVYGLSQTGSTRSGGSPSQLMSTFVNEILEDKSLQRHIADTIIPAGSRRYALMTSAINEHLVPLGVTFLAGSEHYSVIGGYYVWIELPVPFNAAQVCKVALDHYNLVLGKEGLFTVPGTTPQEDRQQHIRLCFMWEAEERLAEGVKRLGFVLRMLRENATFEK</sequence>
<dbReference type="InterPro" id="IPR015422">
    <property type="entry name" value="PyrdxlP-dep_Trfase_small"/>
</dbReference>
<dbReference type="PANTHER" id="PTHR42858:SF1">
    <property type="entry name" value="LD15494P"/>
    <property type="match status" value="1"/>
</dbReference>
<name>A0A1L9V874_ASPGL</name>
<dbReference type="InterPro" id="IPR015424">
    <property type="entry name" value="PyrdxlP-dep_Trfase"/>
</dbReference>
<dbReference type="GO" id="GO:0030170">
    <property type="term" value="F:pyridoxal phosphate binding"/>
    <property type="evidence" value="ECO:0007669"/>
    <property type="project" value="InterPro"/>
</dbReference>
<proteinExistence type="predicted"/>
<dbReference type="AlphaFoldDB" id="A0A1L9V874"/>
<evidence type="ECO:0000313" key="3">
    <source>
        <dbReference type="Proteomes" id="UP000184300"/>
    </source>
</evidence>
<dbReference type="SUPFAM" id="SSF53383">
    <property type="entry name" value="PLP-dependent transferases"/>
    <property type="match status" value="1"/>
</dbReference>